<feature type="region of interest" description="Disordered" evidence="4">
    <location>
        <begin position="151"/>
        <end position="181"/>
    </location>
</feature>
<name>A0ABM8UH06_9GAMM</name>
<feature type="transmembrane region" description="Helical" evidence="5">
    <location>
        <begin position="66"/>
        <end position="82"/>
    </location>
</feature>
<keyword evidence="5" id="KW-0812">Transmembrane</keyword>
<proteinExistence type="inferred from homology"/>
<feature type="region of interest" description="Disordered" evidence="4">
    <location>
        <begin position="285"/>
        <end position="317"/>
    </location>
</feature>
<dbReference type="EMBL" id="OU015430">
    <property type="protein sequence ID" value="CAG4975667.1"/>
    <property type="molecule type" value="Genomic_DNA"/>
</dbReference>
<protein>
    <submittedName>
        <fullName evidence="7">Glycerol dehydrogenase large subunit</fullName>
        <ecNumber evidence="7">1.1.99.22</ecNumber>
    </submittedName>
</protein>
<dbReference type="PANTHER" id="PTHR32303">
    <property type="entry name" value="QUINOPROTEIN ALCOHOL DEHYDROGENASE (CYTOCHROME C)"/>
    <property type="match status" value="1"/>
</dbReference>
<dbReference type="NCBIfam" id="TIGR03074">
    <property type="entry name" value="PQQ_membr_DH"/>
    <property type="match status" value="1"/>
</dbReference>
<keyword evidence="8" id="KW-1185">Reference proteome</keyword>
<dbReference type="InterPro" id="IPR011047">
    <property type="entry name" value="Quinoprotein_ADH-like_sf"/>
</dbReference>
<organism evidence="7 8">
    <name type="scientific">Novilysobacter luteus</name>
    <dbReference type="NCBI Taxonomy" id="2822368"/>
    <lineage>
        <taxon>Bacteria</taxon>
        <taxon>Pseudomonadati</taxon>
        <taxon>Pseudomonadota</taxon>
        <taxon>Gammaproteobacteria</taxon>
        <taxon>Lysobacterales</taxon>
        <taxon>Lysobacteraceae</taxon>
        <taxon>Novilysobacter</taxon>
    </lineage>
</organism>
<evidence type="ECO:0000256" key="2">
    <source>
        <dbReference type="ARBA" id="ARBA00008156"/>
    </source>
</evidence>
<feature type="region of interest" description="Disordered" evidence="4">
    <location>
        <begin position="677"/>
        <end position="696"/>
    </location>
</feature>
<evidence type="ECO:0000313" key="8">
    <source>
        <dbReference type="Proteomes" id="UP000680116"/>
    </source>
</evidence>
<dbReference type="Pfam" id="PF01011">
    <property type="entry name" value="PQQ"/>
    <property type="match status" value="1"/>
</dbReference>
<dbReference type="InterPro" id="IPR017511">
    <property type="entry name" value="PQQ_mDH"/>
</dbReference>
<feature type="domain" description="Pyrrolo-quinoline quinone repeat" evidence="6">
    <location>
        <begin position="180"/>
        <end position="820"/>
    </location>
</feature>
<feature type="transmembrane region" description="Helical" evidence="5">
    <location>
        <begin position="12"/>
        <end position="36"/>
    </location>
</feature>
<dbReference type="GO" id="GO:0047955">
    <property type="term" value="F:glycerol dehydrogenase (acceptor) activity"/>
    <property type="evidence" value="ECO:0007669"/>
    <property type="project" value="UniProtKB-EC"/>
</dbReference>
<evidence type="ECO:0000256" key="3">
    <source>
        <dbReference type="ARBA" id="ARBA00023002"/>
    </source>
</evidence>
<dbReference type="InterPro" id="IPR002372">
    <property type="entry name" value="PQQ_rpt_dom"/>
</dbReference>
<feature type="transmembrane region" description="Helical" evidence="5">
    <location>
        <begin position="42"/>
        <end position="59"/>
    </location>
</feature>
<sequence length="851" mass="91099">MFRERAHPGSHWPRWLLGGVIALLGLTLAIGGGWLLTLGGSWYYLPAGIALLVAGGLLMLGRIGGAWLYAVVLLATIGWAAWESGLDYWRWIPRLGLLVVLAIPVALLAPRLRGGPSRKTGWGMAAVLALVFAGVFALAFVPHGVTRSATPFPQPSTVSQRTTSDDAATQPGVAPAPGDWGAYGRSHAATRFSPLDQITADNVDRLERVWTYRTGDLPEKRWGAETTPLKVGDTLYLCSARNILIALDARTGDERWRYDPRVAEENIPYTAACRGVAYYQVPASGSTAPADDAGEVPEASATSGVGESSTADTSAARDTAVATLDGVRRDCATRIIEGTLDGRLIAVDARTGRPCTDFGDNGQVDITRGMGEVSPGMVSITSAPTIVQGVIVTGHQVLDGQRRMAPSGVIQGFDAVTGQQRWAWDMMRPDRTALAPGETYTRGTPNMWTTASADEELGLVYLPMGNAAADYVSASRRPPEMEYSTSLVALDVTTGRPAWHFQTVHNDVWDYDLGSQATLVDVSTAAGTVPALVLPTKQGDMYVLDRRTGQPLHGVEERPVPTGGVPTEEGLRSPTQPYSQYHTLAKRELTERDMWGLTPIDQMICRIQFAGASYEGMYTPPTTDRHWVEYPGYNGGSDWGGIAIDPQRAVIIANYNDMPNYNILVPREEADRRGWAPRDEARGDMGGAEGAGDPQAGTPYAIDVNAGWRLPFTGLLCKEPPYGGIRAIDLATGETLWDRPFGTARKNGPFGIPSYLPIVIGTPNNGGPAVTAGGLVFIAAATDDLIRAIDIETGETVWSDALPAGAQATPMVYEAGGRQYLIIMAGGHHFMETPVGDYVIAYALHGDPDAG</sequence>
<evidence type="ECO:0000256" key="4">
    <source>
        <dbReference type="SAM" id="MobiDB-lite"/>
    </source>
</evidence>
<dbReference type="EC" id="1.1.99.22" evidence="7"/>
<feature type="compositionally biased region" description="Polar residues" evidence="4">
    <location>
        <begin position="151"/>
        <end position="167"/>
    </location>
</feature>
<keyword evidence="5" id="KW-0472">Membrane</keyword>
<comment type="cofactor">
    <cofactor evidence="1">
        <name>pyrroloquinoline quinone</name>
        <dbReference type="ChEBI" id="CHEBI:58442"/>
    </cofactor>
</comment>
<evidence type="ECO:0000259" key="6">
    <source>
        <dbReference type="Pfam" id="PF01011"/>
    </source>
</evidence>
<feature type="transmembrane region" description="Helical" evidence="5">
    <location>
        <begin position="121"/>
        <end position="141"/>
    </location>
</feature>
<dbReference type="Gene3D" id="2.140.10.10">
    <property type="entry name" value="Quinoprotein alcohol dehydrogenase-like superfamily"/>
    <property type="match status" value="3"/>
</dbReference>
<dbReference type="SMART" id="SM00564">
    <property type="entry name" value="PQQ"/>
    <property type="match status" value="5"/>
</dbReference>
<dbReference type="RefSeq" id="WP_215218525.1">
    <property type="nucleotide sequence ID" value="NZ_OU015430.1"/>
</dbReference>
<dbReference type="SUPFAM" id="SSF50998">
    <property type="entry name" value="Quinoprotein alcohol dehydrogenase-like"/>
    <property type="match status" value="1"/>
</dbReference>
<evidence type="ECO:0000313" key="7">
    <source>
        <dbReference type="EMBL" id="CAG4975667.1"/>
    </source>
</evidence>
<keyword evidence="5" id="KW-1133">Transmembrane helix</keyword>
<feature type="compositionally biased region" description="Low complexity" evidence="4">
    <location>
        <begin position="308"/>
        <end position="317"/>
    </location>
</feature>
<dbReference type="CDD" id="cd10280">
    <property type="entry name" value="PQQ_mGDH"/>
    <property type="match status" value="1"/>
</dbReference>
<evidence type="ECO:0000256" key="1">
    <source>
        <dbReference type="ARBA" id="ARBA00001931"/>
    </source>
</evidence>
<dbReference type="InterPro" id="IPR018391">
    <property type="entry name" value="PQQ_b-propeller_rpt"/>
</dbReference>
<dbReference type="PANTHER" id="PTHR32303:SF4">
    <property type="entry name" value="QUINOPROTEIN GLUCOSE DEHYDROGENASE"/>
    <property type="match status" value="1"/>
</dbReference>
<reference evidence="7 8" key="1">
    <citation type="submission" date="2021-04" db="EMBL/GenBank/DDBJ databases">
        <authorList>
            <person name="Rodrigo-Torres L."/>
            <person name="Arahal R. D."/>
            <person name="Lucena T."/>
        </authorList>
    </citation>
    <scope>NUCLEOTIDE SEQUENCE [LARGE SCALE GENOMIC DNA]</scope>
    <source>
        <strain evidence="7 8">CECT 30171</strain>
    </source>
</reference>
<feature type="region of interest" description="Disordered" evidence="4">
    <location>
        <begin position="552"/>
        <end position="576"/>
    </location>
</feature>
<evidence type="ECO:0000256" key="5">
    <source>
        <dbReference type="SAM" id="Phobius"/>
    </source>
</evidence>
<keyword evidence="3 7" id="KW-0560">Oxidoreductase</keyword>
<feature type="transmembrane region" description="Helical" evidence="5">
    <location>
        <begin position="88"/>
        <end position="109"/>
    </location>
</feature>
<comment type="similarity">
    <text evidence="2">Belongs to the bacterial PQQ dehydrogenase family.</text>
</comment>
<gene>
    <name evidence="7" type="primary">sldA</name>
    <name evidence="7" type="ORF">LYB30171_01981</name>
</gene>
<dbReference type="Proteomes" id="UP000680116">
    <property type="component" value="Chromosome"/>
</dbReference>
<accession>A0ABM8UH06</accession>